<comment type="caution">
    <text evidence="2">The sequence shown here is derived from an EMBL/GenBank/DDBJ whole genome shotgun (WGS) entry which is preliminary data.</text>
</comment>
<protein>
    <submittedName>
        <fullName evidence="2">Uncharacterized protein</fullName>
    </submittedName>
</protein>
<organism evidence="2 3">
    <name type="scientific">Micromonospora fiedleri</name>
    <dbReference type="NCBI Taxonomy" id="1157498"/>
    <lineage>
        <taxon>Bacteria</taxon>
        <taxon>Bacillati</taxon>
        <taxon>Actinomycetota</taxon>
        <taxon>Actinomycetes</taxon>
        <taxon>Micromonosporales</taxon>
        <taxon>Micromonosporaceae</taxon>
        <taxon>Micromonospora</taxon>
    </lineage>
</organism>
<reference evidence="2 3" key="1">
    <citation type="submission" date="2021-01" db="EMBL/GenBank/DDBJ databases">
        <title>Genome sequencing of Micromonospora fiedleri MG-37.</title>
        <authorList>
            <person name="Moreland P.E.J."/>
            <person name="Stach J.E.M."/>
        </authorList>
    </citation>
    <scope>NUCLEOTIDE SEQUENCE [LARGE SCALE GENOMIC DNA]</scope>
    <source>
        <strain evidence="2 3">MG-37</strain>
    </source>
</reference>
<feature type="transmembrane region" description="Helical" evidence="1">
    <location>
        <begin position="40"/>
        <end position="62"/>
    </location>
</feature>
<feature type="transmembrane region" description="Helical" evidence="1">
    <location>
        <begin position="82"/>
        <end position="106"/>
    </location>
</feature>
<name>A0ABS1UGF3_9ACTN</name>
<dbReference type="Proteomes" id="UP000661193">
    <property type="component" value="Unassembled WGS sequence"/>
</dbReference>
<sequence>MSVGVSTSVAGIESKRGVAMKDGWALEQLDRWVRRGWGRFLLLVVALTIAGTVVAVSLVVVLAESNVLINGSRFWRGDGPDWAGAVGLLLCLPGLAWMGGGHWWLARNGYYERHARTRRLARNWSHRRHLIRQVRGTTARRDEDRPILPLVAENLIDQPKFLVPLYGLTLLQIGQVFRQWAPGFVLIAVFFVGMIAVVTVQSRRDARSAKAFLAEHANSQIPRTDR</sequence>
<keyword evidence="1" id="KW-0812">Transmembrane</keyword>
<accession>A0ABS1UGF3</accession>
<dbReference type="RefSeq" id="WP_203220387.1">
    <property type="nucleotide sequence ID" value="NZ_JAETXL010000002.1"/>
</dbReference>
<evidence type="ECO:0000313" key="2">
    <source>
        <dbReference type="EMBL" id="MBL6275417.1"/>
    </source>
</evidence>
<proteinExistence type="predicted"/>
<dbReference type="EMBL" id="JAETXL010000002">
    <property type="protein sequence ID" value="MBL6275417.1"/>
    <property type="molecule type" value="Genomic_DNA"/>
</dbReference>
<keyword evidence="3" id="KW-1185">Reference proteome</keyword>
<keyword evidence="1" id="KW-1133">Transmembrane helix</keyword>
<feature type="transmembrane region" description="Helical" evidence="1">
    <location>
        <begin position="183"/>
        <end position="200"/>
    </location>
</feature>
<evidence type="ECO:0000313" key="3">
    <source>
        <dbReference type="Proteomes" id="UP000661193"/>
    </source>
</evidence>
<evidence type="ECO:0000256" key="1">
    <source>
        <dbReference type="SAM" id="Phobius"/>
    </source>
</evidence>
<gene>
    <name evidence="2" type="ORF">JMF97_04490</name>
</gene>
<keyword evidence="1" id="KW-0472">Membrane</keyword>